<dbReference type="EMBL" id="JAJAQI010000014">
    <property type="protein sequence ID" value="MCB4822230.1"/>
    <property type="molecule type" value="Genomic_DNA"/>
</dbReference>
<feature type="compositionally biased region" description="Polar residues" evidence="1">
    <location>
        <begin position="30"/>
        <end position="39"/>
    </location>
</feature>
<proteinExistence type="predicted"/>
<reference evidence="2" key="1">
    <citation type="submission" date="2021-10" db="EMBL/GenBank/DDBJ databases">
        <title>Roseicella aerolatum sp. nov., isolated from aerosols of e-waste dismantling site.</title>
        <authorList>
            <person name="Qin T."/>
        </authorList>
    </citation>
    <scope>NUCLEOTIDE SEQUENCE</scope>
    <source>
        <strain evidence="2">GB24</strain>
    </source>
</reference>
<gene>
    <name evidence="2" type="ORF">LHA35_10850</name>
</gene>
<protein>
    <recommendedName>
        <fullName evidence="4">Hemolysin type calcium-binding protein</fullName>
    </recommendedName>
</protein>
<accession>A0A9X1IFP2</accession>
<evidence type="ECO:0008006" key="4">
    <source>
        <dbReference type="Google" id="ProtNLM"/>
    </source>
</evidence>
<organism evidence="2 3">
    <name type="scientific">Roseicella aerolata</name>
    <dbReference type="NCBI Taxonomy" id="2883479"/>
    <lineage>
        <taxon>Bacteria</taxon>
        <taxon>Pseudomonadati</taxon>
        <taxon>Pseudomonadota</taxon>
        <taxon>Alphaproteobacteria</taxon>
        <taxon>Acetobacterales</taxon>
        <taxon>Roseomonadaceae</taxon>
        <taxon>Roseicella</taxon>
    </lineage>
</organism>
<name>A0A9X1IFP2_9PROT</name>
<dbReference type="AlphaFoldDB" id="A0A9X1IFP2"/>
<dbReference type="Proteomes" id="UP001139311">
    <property type="component" value="Unassembled WGS sequence"/>
</dbReference>
<dbReference type="RefSeq" id="WP_226608178.1">
    <property type="nucleotide sequence ID" value="NZ_JAJAQI010000014.1"/>
</dbReference>
<evidence type="ECO:0000256" key="1">
    <source>
        <dbReference type="SAM" id="MobiDB-lite"/>
    </source>
</evidence>
<comment type="caution">
    <text evidence="2">The sequence shown here is derived from an EMBL/GenBank/DDBJ whole genome shotgun (WGS) entry which is preliminary data.</text>
</comment>
<evidence type="ECO:0000313" key="2">
    <source>
        <dbReference type="EMBL" id="MCB4822230.1"/>
    </source>
</evidence>
<sequence>MQHEASTLVEAPPDSIPYTEHGDGPGVLGGQQTAGNQSLPRGLSDVIRDRGISPGDIFLTLLGDADVLWDRAAGGHDSLSGPGGTSVLIGDAQLMLDFATGGRDVLRASGNFITAFGDAEIMADDTRGGNDDLLGGAGLSARGAAVNELYGDAWLMTGRATGGNDLVTGGGSYPGSTNSLYGDAGILAGEARGGNDTLVSGTNADNDMWGDAAIIAGEGVTTGRDVFVISPFSQANRIHDFEQGQDRIDLTGYASQGIRGFADLQPKIQVTESGSFILFSRTESGPPSPVVENTLTVLDLSTLTAADFLFG</sequence>
<feature type="region of interest" description="Disordered" evidence="1">
    <location>
        <begin position="1"/>
        <end position="42"/>
    </location>
</feature>
<keyword evidence="3" id="KW-1185">Reference proteome</keyword>
<evidence type="ECO:0000313" key="3">
    <source>
        <dbReference type="Proteomes" id="UP001139311"/>
    </source>
</evidence>